<feature type="region of interest" description="Disordered" evidence="6">
    <location>
        <begin position="202"/>
        <end position="252"/>
    </location>
</feature>
<keyword evidence="2 7" id="KW-0812">Transmembrane</keyword>
<evidence type="ECO:0000313" key="10">
    <source>
        <dbReference type="Proteomes" id="UP001476798"/>
    </source>
</evidence>
<evidence type="ECO:0000256" key="5">
    <source>
        <dbReference type="ARBA" id="ARBA00023180"/>
    </source>
</evidence>
<evidence type="ECO:0000256" key="2">
    <source>
        <dbReference type="ARBA" id="ARBA00022692"/>
    </source>
</evidence>
<name>A0ABV0NMX4_9TELE</name>
<evidence type="ECO:0000256" key="6">
    <source>
        <dbReference type="SAM" id="MobiDB-lite"/>
    </source>
</evidence>
<gene>
    <name evidence="9" type="ORF">GOODEAATRI_024916</name>
</gene>
<evidence type="ECO:0000256" key="3">
    <source>
        <dbReference type="ARBA" id="ARBA00022989"/>
    </source>
</evidence>
<feature type="non-terminal residue" evidence="9">
    <location>
        <position position="1"/>
    </location>
</feature>
<dbReference type="Proteomes" id="UP001476798">
    <property type="component" value="Unassembled WGS sequence"/>
</dbReference>
<evidence type="ECO:0000256" key="4">
    <source>
        <dbReference type="ARBA" id="ARBA00023136"/>
    </source>
</evidence>
<dbReference type="InterPro" id="IPR039775">
    <property type="entry name" value="PHTF1/2"/>
</dbReference>
<proteinExistence type="predicted"/>
<feature type="transmembrane region" description="Helical" evidence="7">
    <location>
        <begin position="12"/>
        <end position="34"/>
    </location>
</feature>
<keyword evidence="5" id="KW-0325">Glycoprotein</keyword>
<keyword evidence="4 7" id="KW-0472">Membrane</keyword>
<protein>
    <recommendedName>
        <fullName evidence="8">PHTF1/2 N-terminal domain-containing protein</fullName>
    </recommendedName>
</protein>
<dbReference type="InterPro" id="IPR021980">
    <property type="entry name" value="PHTF1/2_N"/>
</dbReference>
<feature type="region of interest" description="Disordered" evidence="6">
    <location>
        <begin position="93"/>
        <end position="155"/>
    </location>
</feature>
<keyword evidence="10" id="KW-1185">Reference proteome</keyword>
<sequence>STFSKAKPESQWTALTRKGLVRVLLFPFFFQWWIQVTSKSISLCILVLYFLQVAAVLLYLEVPRASASEVFGPMCLMLLLGTVHCQIVSTESSRWPSGRFGASDELSSEEGESGKPVEAIRSIHHRKSPPPSESSVRKRNIKSSPKPAPRPQAVNQSDLHCFVWGQEENGAPIEGKPCVVEQLRLGSRPASDTDDTMWEELLQGPDSASSGSSDCEGSGRYNAGMNLQQNTTPSSEDEGLQHGFTSVNINQS</sequence>
<feature type="domain" description="PHTF1/2 N-terminal" evidence="8">
    <location>
        <begin position="1"/>
        <end position="92"/>
    </location>
</feature>
<evidence type="ECO:0000313" key="9">
    <source>
        <dbReference type="EMBL" id="MEQ2172778.1"/>
    </source>
</evidence>
<feature type="compositionally biased region" description="Polar residues" evidence="6">
    <location>
        <begin position="225"/>
        <end position="234"/>
    </location>
</feature>
<dbReference type="PANTHER" id="PTHR12680:SF8">
    <property type="entry name" value="PROTEIN PHTF1"/>
    <property type="match status" value="1"/>
</dbReference>
<comment type="subcellular location">
    <subcellularLocation>
        <location evidence="1">Membrane</location>
        <topology evidence="1">Multi-pass membrane protein</topology>
    </subcellularLocation>
</comment>
<comment type="caution">
    <text evidence="9">The sequence shown here is derived from an EMBL/GenBank/DDBJ whole genome shotgun (WGS) entry which is preliminary data.</text>
</comment>
<feature type="compositionally biased region" description="Polar residues" evidence="6">
    <location>
        <begin position="243"/>
        <end position="252"/>
    </location>
</feature>
<organism evidence="9 10">
    <name type="scientific">Goodea atripinnis</name>
    <dbReference type="NCBI Taxonomy" id="208336"/>
    <lineage>
        <taxon>Eukaryota</taxon>
        <taxon>Metazoa</taxon>
        <taxon>Chordata</taxon>
        <taxon>Craniata</taxon>
        <taxon>Vertebrata</taxon>
        <taxon>Euteleostomi</taxon>
        <taxon>Actinopterygii</taxon>
        <taxon>Neopterygii</taxon>
        <taxon>Teleostei</taxon>
        <taxon>Neoteleostei</taxon>
        <taxon>Acanthomorphata</taxon>
        <taxon>Ovalentaria</taxon>
        <taxon>Atherinomorphae</taxon>
        <taxon>Cyprinodontiformes</taxon>
        <taxon>Goodeidae</taxon>
        <taxon>Goodea</taxon>
    </lineage>
</organism>
<keyword evidence="3 7" id="KW-1133">Transmembrane helix</keyword>
<dbReference type="EMBL" id="JAHRIO010042837">
    <property type="protein sequence ID" value="MEQ2172778.1"/>
    <property type="molecule type" value="Genomic_DNA"/>
</dbReference>
<feature type="compositionally biased region" description="Low complexity" evidence="6">
    <location>
        <begin position="204"/>
        <end position="219"/>
    </location>
</feature>
<feature type="transmembrane region" description="Helical" evidence="7">
    <location>
        <begin position="40"/>
        <end position="60"/>
    </location>
</feature>
<reference evidence="9 10" key="1">
    <citation type="submission" date="2021-06" db="EMBL/GenBank/DDBJ databases">
        <authorList>
            <person name="Palmer J.M."/>
        </authorList>
    </citation>
    <scope>NUCLEOTIDE SEQUENCE [LARGE SCALE GENOMIC DNA]</scope>
    <source>
        <strain evidence="9 10">GA_2019</strain>
        <tissue evidence="9">Muscle</tissue>
    </source>
</reference>
<evidence type="ECO:0000259" key="8">
    <source>
        <dbReference type="Pfam" id="PF12129"/>
    </source>
</evidence>
<evidence type="ECO:0000256" key="1">
    <source>
        <dbReference type="ARBA" id="ARBA00004141"/>
    </source>
</evidence>
<accession>A0ABV0NMX4</accession>
<dbReference type="PANTHER" id="PTHR12680">
    <property type="entry name" value="PUTATIVE HOMEODOMAIN TRANSCRIPTION FACTOR PHTF"/>
    <property type="match status" value="1"/>
</dbReference>
<dbReference type="Pfam" id="PF12129">
    <property type="entry name" value="PHTF1-2_N"/>
    <property type="match status" value="1"/>
</dbReference>
<evidence type="ECO:0000256" key="7">
    <source>
        <dbReference type="SAM" id="Phobius"/>
    </source>
</evidence>